<dbReference type="PROSITE" id="PS50883">
    <property type="entry name" value="EAL"/>
    <property type="match status" value="1"/>
</dbReference>
<dbReference type="SMART" id="SM00052">
    <property type="entry name" value="EAL"/>
    <property type="match status" value="1"/>
</dbReference>
<protein>
    <submittedName>
        <fullName evidence="3">Bifunctional diguanylate cyclase/phosphodiesterase</fullName>
    </submittedName>
</protein>
<keyword evidence="4" id="KW-1185">Reference proteome</keyword>
<organism evidence="3 4">
    <name type="scientific">Rhizobium lemnae</name>
    <dbReference type="NCBI Taxonomy" id="1214924"/>
    <lineage>
        <taxon>Bacteria</taxon>
        <taxon>Pseudomonadati</taxon>
        <taxon>Pseudomonadota</taxon>
        <taxon>Alphaproteobacteria</taxon>
        <taxon>Hyphomicrobiales</taxon>
        <taxon>Rhizobiaceae</taxon>
        <taxon>Rhizobium/Agrobacterium group</taxon>
        <taxon>Rhizobium</taxon>
    </lineage>
</organism>
<dbReference type="InterPro" id="IPR052155">
    <property type="entry name" value="Biofilm_reg_signaling"/>
</dbReference>
<dbReference type="PANTHER" id="PTHR44757">
    <property type="entry name" value="DIGUANYLATE CYCLASE DGCP"/>
    <property type="match status" value="1"/>
</dbReference>
<dbReference type="SUPFAM" id="SSF141868">
    <property type="entry name" value="EAL domain-like"/>
    <property type="match status" value="1"/>
</dbReference>
<reference evidence="4" key="1">
    <citation type="journal article" date="2019" name="Int. J. Syst. Evol. Microbiol.">
        <title>The Global Catalogue of Microorganisms (GCM) 10K type strain sequencing project: providing services to taxonomists for standard genome sequencing and annotation.</title>
        <authorList>
            <consortium name="The Broad Institute Genomics Platform"/>
            <consortium name="The Broad Institute Genome Sequencing Center for Infectious Disease"/>
            <person name="Wu L."/>
            <person name="Ma J."/>
        </authorList>
    </citation>
    <scope>NUCLEOTIDE SEQUENCE [LARGE SCALE GENOMIC DNA]</scope>
    <source>
        <strain evidence="4">TBRC 5781</strain>
    </source>
</reference>
<dbReference type="Gene3D" id="3.30.70.270">
    <property type="match status" value="1"/>
</dbReference>
<dbReference type="SUPFAM" id="SSF55785">
    <property type="entry name" value="PYP-like sensor domain (PAS domain)"/>
    <property type="match status" value="2"/>
</dbReference>
<dbReference type="InterPro" id="IPR001633">
    <property type="entry name" value="EAL_dom"/>
</dbReference>
<dbReference type="PANTHER" id="PTHR44757:SF2">
    <property type="entry name" value="BIOFILM ARCHITECTURE MAINTENANCE PROTEIN MBAA"/>
    <property type="match status" value="1"/>
</dbReference>
<sequence>MPKVSVAKRVALQAEAEPAVWHGRDLLDRLATAVWIFDIDEGRVVWGNEMALDIWAAVDLEELRARRMKDNMSPAVSRRLLQYQIDFIEKDAVFTEMWTLYPRGVPRPLQVRFSGFRLPDGRMAMLCEGRDEMSLVPEAIRSADVLLHTHLMISLHTIEGRTLYCNPAARADFDIRYGSLSDRFVDPHDFTSLLHQLESVGEARLIAEVYTAQGKRWHELIARSCFDPVSGSPSLILSESDVTELKEAEALAKKLAHHDPLTGLYNRLSLPLRFEELAARAQRMGSRISLLFIDLDQFKAVNDTLGHLQGDNLLRDVAGRLREICSEDDVVVRLAGDEFLFLLLQRQDVACRLKSVSDSVLERLSITVESDRHQLMVTPSIGIAHYPDHGTDIQALMRRADLAMYQAKAAGRNQVFVYNETLSRAREEELELLSGLRDGLRYGQIIPFYQPRVSAEDGSIIGMEALARWKHPKLGMVPPSTFIPLAEKAGLINQIGTIVLEQAVEQREQWMRNGIDLTISVNLSLRQLCETGFSDVVEACLNRHSCPPERLELELTETLFSESDPLVQENLNRIRALGVRIAIDDFGTGYSNIARLNELAVDCIKIDRSLVSQLPKNEEMVRLVISMCKLMQVTIVAEGIENETVAEWARSHGVQELQGYLYGAPLPAACAEKLARNSNLQFSKIDVDNNRFVAAGI</sequence>
<evidence type="ECO:0000259" key="2">
    <source>
        <dbReference type="PROSITE" id="PS50887"/>
    </source>
</evidence>
<proteinExistence type="predicted"/>
<dbReference type="NCBIfam" id="TIGR00254">
    <property type="entry name" value="GGDEF"/>
    <property type="match status" value="1"/>
</dbReference>
<dbReference type="InterPro" id="IPR029787">
    <property type="entry name" value="Nucleotide_cyclase"/>
</dbReference>
<dbReference type="Pfam" id="PF00990">
    <property type="entry name" value="GGDEF"/>
    <property type="match status" value="1"/>
</dbReference>
<dbReference type="InterPro" id="IPR043128">
    <property type="entry name" value="Rev_trsase/Diguanyl_cyclase"/>
</dbReference>
<dbReference type="Gene3D" id="3.20.20.450">
    <property type="entry name" value="EAL domain"/>
    <property type="match status" value="1"/>
</dbReference>
<dbReference type="SUPFAM" id="SSF55073">
    <property type="entry name" value="Nucleotide cyclase"/>
    <property type="match status" value="1"/>
</dbReference>
<dbReference type="Pfam" id="PF00563">
    <property type="entry name" value="EAL"/>
    <property type="match status" value="1"/>
</dbReference>
<dbReference type="PROSITE" id="PS50887">
    <property type="entry name" value="GGDEF"/>
    <property type="match status" value="1"/>
</dbReference>
<dbReference type="InterPro" id="IPR000160">
    <property type="entry name" value="GGDEF_dom"/>
</dbReference>
<dbReference type="SMART" id="SM00267">
    <property type="entry name" value="GGDEF"/>
    <property type="match status" value="1"/>
</dbReference>
<dbReference type="CDD" id="cd01949">
    <property type="entry name" value="GGDEF"/>
    <property type="match status" value="1"/>
</dbReference>
<comment type="caution">
    <text evidence="3">The sequence shown here is derived from an EMBL/GenBank/DDBJ whole genome shotgun (WGS) entry which is preliminary data.</text>
</comment>
<dbReference type="InterPro" id="IPR035965">
    <property type="entry name" value="PAS-like_dom_sf"/>
</dbReference>
<evidence type="ECO:0000259" key="1">
    <source>
        <dbReference type="PROSITE" id="PS50883"/>
    </source>
</evidence>
<evidence type="ECO:0000313" key="3">
    <source>
        <dbReference type="EMBL" id="MFC3969417.1"/>
    </source>
</evidence>
<dbReference type="EMBL" id="JBHSBD010000062">
    <property type="protein sequence ID" value="MFC3969417.1"/>
    <property type="molecule type" value="Genomic_DNA"/>
</dbReference>
<dbReference type="RefSeq" id="WP_247260651.1">
    <property type="nucleotide sequence ID" value="NZ_JALJQZ010000011.1"/>
</dbReference>
<name>A0ABV8EA50_9HYPH</name>
<dbReference type="Proteomes" id="UP001595697">
    <property type="component" value="Unassembled WGS sequence"/>
</dbReference>
<feature type="domain" description="EAL" evidence="1">
    <location>
        <begin position="429"/>
        <end position="679"/>
    </location>
</feature>
<evidence type="ECO:0000313" key="4">
    <source>
        <dbReference type="Proteomes" id="UP001595697"/>
    </source>
</evidence>
<dbReference type="CDD" id="cd01948">
    <property type="entry name" value="EAL"/>
    <property type="match status" value="1"/>
</dbReference>
<dbReference type="InterPro" id="IPR035919">
    <property type="entry name" value="EAL_sf"/>
</dbReference>
<gene>
    <name evidence="3" type="ORF">ACFOVS_14970</name>
</gene>
<feature type="domain" description="GGDEF" evidence="2">
    <location>
        <begin position="286"/>
        <end position="420"/>
    </location>
</feature>
<accession>A0ABV8EA50</accession>